<name>A0AAV5KWJ9_9ROSI</name>
<proteinExistence type="predicted"/>
<reference evidence="2 3" key="1">
    <citation type="journal article" date="2021" name="Commun. Biol.">
        <title>The genome of Shorea leprosula (Dipterocarpaceae) highlights the ecological relevance of drought in aseasonal tropical rainforests.</title>
        <authorList>
            <person name="Ng K.K.S."/>
            <person name="Kobayashi M.J."/>
            <person name="Fawcett J.A."/>
            <person name="Hatakeyama M."/>
            <person name="Paape T."/>
            <person name="Ng C.H."/>
            <person name="Ang C.C."/>
            <person name="Tnah L.H."/>
            <person name="Lee C.T."/>
            <person name="Nishiyama T."/>
            <person name="Sese J."/>
            <person name="O'Brien M.J."/>
            <person name="Copetti D."/>
            <person name="Mohd Noor M.I."/>
            <person name="Ong R.C."/>
            <person name="Putra M."/>
            <person name="Sireger I.Z."/>
            <person name="Indrioko S."/>
            <person name="Kosugi Y."/>
            <person name="Izuno A."/>
            <person name="Isagi Y."/>
            <person name="Lee S.L."/>
            <person name="Shimizu K.K."/>
        </authorList>
    </citation>
    <scope>NUCLEOTIDE SEQUENCE [LARGE SCALE GENOMIC DNA]</scope>
    <source>
        <strain evidence="2">214</strain>
    </source>
</reference>
<gene>
    <name evidence="2" type="ORF">SLEP1_g38031</name>
</gene>
<dbReference type="AlphaFoldDB" id="A0AAV5KWJ9"/>
<keyword evidence="3" id="KW-1185">Reference proteome</keyword>
<protein>
    <submittedName>
        <fullName evidence="2">Uncharacterized protein</fullName>
    </submittedName>
</protein>
<sequence length="43" mass="4673">MPDKEGTDVIFHLEFSLVASLTDNGEEQGNSSIPSSYGMQEVL</sequence>
<evidence type="ECO:0000313" key="3">
    <source>
        <dbReference type="Proteomes" id="UP001054252"/>
    </source>
</evidence>
<dbReference type="Proteomes" id="UP001054252">
    <property type="component" value="Unassembled WGS sequence"/>
</dbReference>
<evidence type="ECO:0000313" key="2">
    <source>
        <dbReference type="EMBL" id="GKV29059.1"/>
    </source>
</evidence>
<evidence type="ECO:0000256" key="1">
    <source>
        <dbReference type="SAM" id="MobiDB-lite"/>
    </source>
</evidence>
<comment type="caution">
    <text evidence="2">The sequence shown here is derived from an EMBL/GenBank/DDBJ whole genome shotgun (WGS) entry which is preliminary data.</text>
</comment>
<feature type="region of interest" description="Disordered" evidence="1">
    <location>
        <begin position="23"/>
        <end position="43"/>
    </location>
</feature>
<organism evidence="2 3">
    <name type="scientific">Rubroshorea leprosula</name>
    <dbReference type="NCBI Taxonomy" id="152421"/>
    <lineage>
        <taxon>Eukaryota</taxon>
        <taxon>Viridiplantae</taxon>
        <taxon>Streptophyta</taxon>
        <taxon>Embryophyta</taxon>
        <taxon>Tracheophyta</taxon>
        <taxon>Spermatophyta</taxon>
        <taxon>Magnoliopsida</taxon>
        <taxon>eudicotyledons</taxon>
        <taxon>Gunneridae</taxon>
        <taxon>Pentapetalae</taxon>
        <taxon>rosids</taxon>
        <taxon>malvids</taxon>
        <taxon>Malvales</taxon>
        <taxon>Dipterocarpaceae</taxon>
        <taxon>Rubroshorea</taxon>
    </lineage>
</organism>
<accession>A0AAV5KWJ9</accession>
<dbReference type="EMBL" id="BPVZ01000081">
    <property type="protein sequence ID" value="GKV29059.1"/>
    <property type="molecule type" value="Genomic_DNA"/>
</dbReference>